<name>E6ZN51_SPORE</name>
<dbReference type="Proteomes" id="UP000008867">
    <property type="component" value="Chromosome 11"/>
</dbReference>
<evidence type="ECO:0000313" key="4">
    <source>
        <dbReference type="Proteomes" id="UP000008867"/>
    </source>
</evidence>
<feature type="region of interest" description="Disordered" evidence="1">
    <location>
        <begin position="54"/>
        <end position="127"/>
    </location>
</feature>
<keyword evidence="4" id="KW-1185">Reference proteome</keyword>
<evidence type="ECO:0000256" key="2">
    <source>
        <dbReference type="SAM" id="SignalP"/>
    </source>
</evidence>
<accession>E6ZN51</accession>
<protein>
    <submittedName>
        <fullName evidence="3">Uncharacterized protein</fullName>
    </submittedName>
</protein>
<gene>
    <name evidence="3" type="ORF">sr14941</name>
</gene>
<evidence type="ECO:0000313" key="3">
    <source>
        <dbReference type="EMBL" id="CBQ68658.1"/>
    </source>
</evidence>
<evidence type="ECO:0000256" key="1">
    <source>
        <dbReference type="SAM" id="MobiDB-lite"/>
    </source>
</evidence>
<dbReference type="VEuPathDB" id="FungiDB:sr14941"/>
<proteinExistence type="predicted"/>
<feature type="signal peptide" evidence="2">
    <location>
        <begin position="1"/>
        <end position="20"/>
    </location>
</feature>
<dbReference type="HOGENOM" id="CLU_1103376_0_0_1"/>
<dbReference type="AlphaFoldDB" id="E6ZN51"/>
<sequence>MLVRFTTLALFSGLVCIALAFTASAAPAGRPPPNDPEFVDTGLSLGGIFRSYRSLPSDADSSDRRNSPPASSFSREPSLDLRLGLPERDRELPNRPQVHSFPGILQPSASISTGKRPAPDQSARTEERKARLKKLGKDWVKHLKKSDAWPGRVLGTKRYNFILATIKTRSKSAFQMRQEYEDLIDPTMPSGKQLWSLQDYLDWDEKTPDDFRTIQGDAISRSQDIQDEIRGIRPQVEYIERSLGEYVRKFKP</sequence>
<dbReference type="eggNOG" id="ENOG502RDTH">
    <property type="taxonomic scope" value="Eukaryota"/>
</dbReference>
<reference evidence="3 4" key="1">
    <citation type="journal article" date="2010" name="Science">
        <title>Pathogenicity determinants in smut fungi revealed by genome comparison.</title>
        <authorList>
            <person name="Schirawski J."/>
            <person name="Mannhaupt G."/>
            <person name="Muench K."/>
            <person name="Brefort T."/>
            <person name="Schipper K."/>
            <person name="Doehlemann G."/>
            <person name="Di Stasio M."/>
            <person name="Roessel N."/>
            <person name="Mendoza-Mendoza A."/>
            <person name="Pester D."/>
            <person name="Mueller O."/>
            <person name="Winterberg B."/>
            <person name="Meyer E."/>
            <person name="Ghareeb H."/>
            <person name="Wollenberg T."/>
            <person name="Muensterkoetter M."/>
            <person name="Wong P."/>
            <person name="Walter M."/>
            <person name="Stukenbrock E."/>
            <person name="Gueldener U."/>
            <person name="Kahmann R."/>
        </authorList>
    </citation>
    <scope>NUCLEOTIDE SEQUENCE [LARGE SCALE GENOMIC DNA]</scope>
    <source>
        <strain evidence="4">SRZ2</strain>
    </source>
</reference>
<keyword evidence="2" id="KW-0732">Signal</keyword>
<organism evidence="3 4">
    <name type="scientific">Sporisorium reilianum (strain SRZ2)</name>
    <name type="common">Maize head smut fungus</name>
    <dbReference type="NCBI Taxonomy" id="999809"/>
    <lineage>
        <taxon>Eukaryota</taxon>
        <taxon>Fungi</taxon>
        <taxon>Dikarya</taxon>
        <taxon>Basidiomycota</taxon>
        <taxon>Ustilaginomycotina</taxon>
        <taxon>Ustilaginomycetes</taxon>
        <taxon>Ustilaginales</taxon>
        <taxon>Ustilaginaceae</taxon>
        <taxon>Sporisorium</taxon>
    </lineage>
</organism>
<feature type="chain" id="PRO_5003216848" evidence="2">
    <location>
        <begin position="21"/>
        <end position="252"/>
    </location>
</feature>
<dbReference type="EMBL" id="FQ311432">
    <property type="protein sequence ID" value="CBQ68658.1"/>
    <property type="molecule type" value="Genomic_DNA"/>
</dbReference>